<dbReference type="EMBL" id="LYMM01000002">
    <property type="protein sequence ID" value="PNU06475.1"/>
    <property type="molecule type" value="Genomic_DNA"/>
</dbReference>
<reference evidence="2 3" key="1">
    <citation type="submission" date="2016-05" db="EMBL/GenBank/DDBJ databases">
        <title>Complete genome sequence of Novosphingobium guangzhouense SA925(T).</title>
        <authorList>
            <person name="Sha S."/>
        </authorList>
    </citation>
    <scope>NUCLEOTIDE SEQUENCE [LARGE SCALE GENOMIC DNA]</scope>
    <source>
        <strain evidence="2 3">SA925</strain>
    </source>
</reference>
<comment type="caution">
    <text evidence="2">The sequence shown here is derived from an EMBL/GenBank/DDBJ whole genome shotgun (WGS) entry which is preliminary data.</text>
</comment>
<dbReference type="PIRSF" id="PIRSF020481">
    <property type="entry name" value="BAP"/>
    <property type="match status" value="1"/>
</dbReference>
<dbReference type="PANTHER" id="PTHR35862:SF1">
    <property type="entry name" value="FELS-2 PROPHAGE PROTEIN"/>
    <property type="match status" value="1"/>
</dbReference>
<accession>A0A2K2G607</accession>
<protein>
    <recommendedName>
        <fullName evidence="1">Baseplate J-like central domain-containing protein</fullName>
    </recommendedName>
</protein>
<evidence type="ECO:0000259" key="1">
    <source>
        <dbReference type="Pfam" id="PF26078"/>
    </source>
</evidence>
<dbReference type="Pfam" id="PF26078">
    <property type="entry name" value="Baseplate_J_M"/>
    <property type="match status" value="1"/>
</dbReference>
<feature type="domain" description="Baseplate J-like central" evidence="1">
    <location>
        <begin position="133"/>
        <end position="237"/>
    </location>
</feature>
<sequence>MVGSIASSPAVDLSTLPAPVLVAQPDFETRLAAKMARLIAQMPAFSALVESDPAMLLLQADTYDEVVLAQAVNDMARGFLLAFATGANLDHLGALMDVPRLTVTAATDTAAAAMEGDTAYRQRIQLAPHRFSVAGPELAYVFHARSAHGDIADVKAFAPNPDDIKALVLDLLADNEAAADLIATMADALDDADWPGVVRIAVLAASGDGVPSPDVLSAVDTALQGPVRPMTDIVIVQPAEPVDFAIEARLFVFAGPDQGLILSTAQDSLAAHLEDIRKLDRDAARSAIIAALHVGNVQRVELLQPPTDVVVDWFQVGNPVSVSITIAGTEL</sequence>
<keyword evidence="3" id="KW-1185">Reference proteome</keyword>
<dbReference type="InterPro" id="IPR052726">
    <property type="entry name" value="Phage_Baseplate_Hub"/>
</dbReference>
<evidence type="ECO:0000313" key="2">
    <source>
        <dbReference type="EMBL" id="PNU06475.1"/>
    </source>
</evidence>
<organism evidence="2 3">
    <name type="scientific">Novosphingobium guangzhouense</name>
    <dbReference type="NCBI Taxonomy" id="1850347"/>
    <lineage>
        <taxon>Bacteria</taxon>
        <taxon>Pseudomonadati</taxon>
        <taxon>Pseudomonadota</taxon>
        <taxon>Alphaproteobacteria</taxon>
        <taxon>Sphingomonadales</taxon>
        <taxon>Sphingomonadaceae</taxon>
        <taxon>Novosphingobium</taxon>
    </lineage>
</organism>
<name>A0A2K2G607_9SPHN</name>
<evidence type="ECO:0000313" key="3">
    <source>
        <dbReference type="Proteomes" id="UP000236327"/>
    </source>
</evidence>
<gene>
    <name evidence="2" type="ORF">A8V01_02725</name>
</gene>
<dbReference type="PANTHER" id="PTHR35862">
    <property type="entry name" value="FELS-2 PROPHAGE PROTEIN"/>
    <property type="match status" value="1"/>
</dbReference>
<dbReference type="InterPro" id="IPR058531">
    <property type="entry name" value="Baseplate_J_M"/>
</dbReference>
<dbReference type="InterPro" id="IPR014507">
    <property type="entry name" value="Baseplate_assembly_J_pred"/>
</dbReference>
<proteinExistence type="predicted"/>
<dbReference type="Proteomes" id="UP000236327">
    <property type="component" value="Unassembled WGS sequence"/>
</dbReference>
<dbReference type="AlphaFoldDB" id="A0A2K2G607"/>